<feature type="domain" description="NmrA-like" evidence="3">
    <location>
        <begin position="4"/>
        <end position="247"/>
    </location>
</feature>
<accession>A0A6A6DFT8</accession>
<dbReference type="InterPro" id="IPR045312">
    <property type="entry name" value="PCBER-like"/>
</dbReference>
<protein>
    <submittedName>
        <fullName evidence="4">Isoflavone reductase</fullName>
    </submittedName>
</protein>
<name>A0A6A6DFT8_9PEZI</name>
<evidence type="ECO:0000313" key="4">
    <source>
        <dbReference type="EMBL" id="KAF2177089.1"/>
    </source>
</evidence>
<dbReference type="InterPro" id="IPR008030">
    <property type="entry name" value="NmrA-like"/>
</dbReference>
<reference evidence="4" key="1">
    <citation type="journal article" date="2020" name="Stud. Mycol.">
        <title>101 Dothideomycetes genomes: a test case for predicting lifestyles and emergence of pathogens.</title>
        <authorList>
            <person name="Haridas S."/>
            <person name="Albert R."/>
            <person name="Binder M."/>
            <person name="Bloem J."/>
            <person name="Labutti K."/>
            <person name="Salamov A."/>
            <person name="Andreopoulos B."/>
            <person name="Baker S."/>
            <person name="Barry K."/>
            <person name="Bills G."/>
            <person name="Bluhm B."/>
            <person name="Cannon C."/>
            <person name="Castanera R."/>
            <person name="Culley D."/>
            <person name="Daum C."/>
            <person name="Ezra D."/>
            <person name="Gonzalez J."/>
            <person name="Henrissat B."/>
            <person name="Kuo A."/>
            <person name="Liang C."/>
            <person name="Lipzen A."/>
            <person name="Lutzoni F."/>
            <person name="Magnuson J."/>
            <person name="Mondo S."/>
            <person name="Nolan M."/>
            <person name="Ohm R."/>
            <person name="Pangilinan J."/>
            <person name="Park H.-J."/>
            <person name="Ramirez L."/>
            <person name="Alfaro M."/>
            <person name="Sun H."/>
            <person name="Tritt A."/>
            <person name="Yoshinaga Y."/>
            <person name="Zwiers L.-H."/>
            <person name="Turgeon B."/>
            <person name="Goodwin S."/>
            <person name="Spatafora J."/>
            <person name="Crous P."/>
            <person name="Grigoriev I."/>
        </authorList>
    </citation>
    <scope>NUCLEOTIDE SEQUENCE</scope>
    <source>
        <strain evidence="4">CBS 207.26</strain>
    </source>
</reference>
<dbReference type="PANTHER" id="PTHR47706:SF9">
    <property type="entry name" value="NMRA-LIKE DOMAIN-CONTAINING PROTEIN-RELATED"/>
    <property type="match status" value="1"/>
</dbReference>
<proteinExistence type="predicted"/>
<evidence type="ECO:0000313" key="5">
    <source>
        <dbReference type="Proteomes" id="UP000800200"/>
    </source>
</evidence>
<dbReference type="EMBL" id="ML994695">
    <property type="protein sequence ID" value="KAF2177089.1"/>
    <property type="molecule type" value="Genomic_DNA"/>
</dbReference>
<gene>
    <name evidence="4" type="ORF">K469DRAFT_755333</name>
</gene>
<evidence type="ECO:0000256" key="2">
    <source>
        <dbReference type="ARBA" id="ARBA00023002"/>
    </source>
</evidence>
<dbReference type="InterPro" id="IPR051609">
    <property type="entry name" value="NmrA/Isoflavone_reductase-like"/>
</dbReference>
<keyword evidence="5" id="KW-1185">Reference proteome</keyword>
<keyword evidence="2" id="KW-0560">Oxidoreductase</keyword>
<dbReference type="SUPFAM" id="SSF51735">
    <property type="entry name" value="NAD(P)-binding Rossmann-fold domains"/>
    <property type="match status" value="1"/>
</dbReference>
<dbReference type="Gene3D" id="3.40.50.720">
    <property type="entry name" value="NAD(P)-binding Rossmann-like Domain"/>
    <property type="match status" value="1"/>
</dbReference>
<dbReference type="Gene3D" id="3.90.25.10">
    <property type="entry name" value="UDP-galactose 4-epimerase, domain 1"/>
    <property type="match status" value="1"/>
</dbReference>
<evidence type="ECO:0000259" key="3">
    <source>
        <dbReference type="Pfam" id="PF05368"/>
    </source>
</evidence>
<dbReference type="AlphaFoldDB" id="A0A6A6DFT8"/>
<dbReference type="Pfam" id="PF05368">
    <property type="entry name" value="NmrA"/>
    <property type="match status" value="1"/>
</dbReference>
<dbReference type="OrthoDB" id="419598at2759"/>
<keyword evidence="1" id="KW-0521">NADP</keyword>
<organism evidence="4 5">
    <name type="scientific">Zopfia rhizophila CBS 207.26</name>
    <dbReference type="NCBI Taxonomy" id="1314779"/>
    <lineage>
        <taxon>Eukaryota</taxon>
        <taxon>Fungi</taxon>
        <taxon>Dikarya</taxon>
        <taxon>Ascomycota</taxon>
        <taxon>Pezizomycotina</taxon>
        <taxon>Dothideomycetes</taxon>
        <taxon>Dothideomycetes incertae sedis</taxon>
        <taxon>Zopfiaceae</taxon>
        <taxon>Zopfia</taxon>
    </lineage>
</organism>
<dbReference type="GO" id="GO:0016491">
    <property type="term" value="F:oxidoreductase activity"/>
    <property type="evidence" value="ECO:0007669"/>
    <property type="project" value="UniProtKB-KW"/>
</dbReference>
<sequence length="327" mass="36416">MSTVKVAIVGASGETGRSIVDGLLKSPTTKFEITALTRPESLSKPANIELKNQGVKIVSADLSGPQDDLVNLLSGIDVVISAIYFGAIADEIPLASAAKHAGVQRFVQSAFAVVIPPKGVVDFRETKEDTLNHIQKIRLPYTYIDAGWWYQLTLPRLPSGRIDYAIPSMPTDQLIGLDGNVPSALADIRDIGQYVARIITDSRTLNKKVHVYNEVYTQNQVYDLLEKLSGEKLERRYISEEEVRARIQEARDTLKQNPVDSGALFMVTTYQLLLSWGIRGDNTPENASYLGYLNGKDLYPDFQFIKFEDYVKEVLNEKIKGVYQANK</sequence>
<evidence type="ECO:0000256" key="1">
    <source>
        <dbReference type="ARBA" id="ARBA00022857"/>
    </source>
</evidence>
<dbReference type="InterPro" id="IPR036291">
    <property type="entry name" value="NAD(P)-bd_dom_sf"/>
</dbReference>
<dbReference type="CDD" id="cd05259">
    <property type="entry name" value="PCBER_SDR_a"/>
    <property type="match status" value="1"/>
</dbReference>
<dbReference type="Proteomes" id="UP000800200">
    <property type="component" value="Unassembled WGS sequence"/>
</dbReference>
<dbReference type="PANTHER" id="PTHR47706">
    <property type="entry name" value="NMRA-LIKE FAMILY PROTEIN"/>
    <property type="match status" value="1"/>
</dbReference>